<dbReference type="FunCoup" id="B4N212">
    <property type="interactions" value="1039"/>
</dbReference>
<name>B4N212_DROWI</name>
<dbReference type="GO" id="GO:0071013">
    <property type="term" value="C:catalytic step 2 spliceosome"/>
    <property type="evidence" value="ECO:0007669"/>
    <property type="project" value="TreeGrafter"/>
</dbReference>
<dbReference type="InterPro" id="IPR011990">
    <property type="entry name" value="TPR-like_helical_dom_sf"/>
</dbReference>
<dbReference type="eggNOG" id="KOG1972">
    <property type="taxonomic scope" value="Eukaryota"/>
</dbReference>
<dbReference type="Pfam" id="PF08424">
    <property type="entry name" value="NRDE-2"/>
    <property type="match status" value="1"/>
</dbReference>
<sequence>MNLERLTHFAKSERQMHYLEMALQAHGDNEQLLQCYINTANVTYPASQVATLIERMLETNPFNYSLWTALIMATQGTMARCNVPDVLKIYERSMQRMHLGHSERGFKATKSIDSVDTDDRMLKLFHNCVLFLRQASHWNQMFALLKLALELNVPGLQFECFEACAADEETLDQYEELVLKSGLPMPQIWTRIERLRQSYHFLPYPQMQIMPEEDLYRAGLDAQRYVYNSDICQLMYPLKSESNRLHLLLLAVQLVKMPFIHCNGLAQRLCAKIDQIGESDAIEMLLAGMGDRLSYALTRPFGKEDYDIAQIELAKVMCVTPSFMPHTIGHEFYAKMVSNLLLKSAEAFPADEEKRRIFIILWFRFERVRLSLQKLSNKFMVKYIKLAGRRMRHLLSQDTNRESARFYAEMAMFEFETFAPQEDIESVFRIFRSIISSHADSHTDMEKGDLLYVYMIYAEMLISRNQYDQALQILTCIALERHATTNSTTNVEMESNLALTEGESLVKMEFQKFLDQPKEMKLEEYFVSHKWLILLRARCLLFHLLDKANEAGKLLQKLLRSHLKLDHFQQYPHERKNYMRERIQELRLTLSQLPHKMTTSYGLGGQLVPILEEALSEFPRNHYFLREWANLSTLPWFRLRSVLIRTRSGILSLLHVLTAAQCRLVISPVIQSSNFTPEDQMLQKLQNEYYESVCRQRILNMFEALLPSNPHRSDNQAKQYEILRRNSLFWRCYLQILSDKLTSFASSHKCLLTALDECPWDKALYMDGAVCVPQEFDHLQDVMTEKGLRIYALPDEIDVLRTAVQNYRN</sequence>
<dbReference type="GO" id="GO:1902369">
    <property type="term" value="P:negative regulation of RNA catabolic process"/>
    <property type="evidence" value="ECO:0007669"/>
    <property type="project" value="TreeGrafter"/>
</dbReference>
<evidence type="ECO:0000313" key="4">
    <source>
        <dbReference type="EMBL" id="EDW78401.2"/>
    </source>
</evidence>
<keyword evidence="3" id="KW-0539">Nucleus</keyword>
<evidence type="ECO:0000256" key="3">
    <source>
        <dbReference type="ARBA" id="ARBA00023242"/>
    </source>
</evidence>
<dbReference type="EMBL" id="CH963925">
    <property type="protein sequence ID" value="EDW78401.2"/>
    <property type="molecule type" value="Genomic_DNA"/>
</dbReference>
<dbReference type="STRING" id="7260.B4N212"/>
<dbReference type="OrthoDB" id="297219at2759"/>
<evidence type="ECO:0000256" key="2">
    <source>
        <dbReference type="ARBA" id="ARBA00009265"/>
    </source>
</evidence>
<dbReference type="GO" id="GO:0031048">
    <property type="term" value="P:regulatory ncRNA-mediated heterochromatin formation"/>
    <property type="evidence" value="ECO:0007669"/>
    <property type="project" value="TreeGrafter"/>
</dbReference>
<dbReference type="AlphaFoldDB" id="B4N212"/>
<evidence type="ECO:0000313" key="5">
    <source>
        <dbReference type="Proteomes" id="UP000007798"/>
    </source>
</evidence>
<dbReference type="Proteomes" id="UP000007798">
    <property type="component" value="Unassembled WGS sequence"/>
</dbReference>
<dbReference type="PANTHER" id="PTHR13471:SF0">
    <property type="entry name" value="NUCLEAR EXOSOME REGULATOR NRDE2"/>
    <property type="match status" value="1"/>
</dbReference>
<dbReference type="KEGG" id="dwi:6644495"/>
<organism evidence="4 5">
    <name type="scientific">Drosophila willistoni</name>
    <name type="common">Fruit fly</name>
    <dbReference type="NCBI Taxonomy" id="7260"/>
    <lineage>
        <taxon>Eukaryota</taxon>
        <taxon>Metazoa</taxon>
        <taxon>Ecdysozoa</taxon>
        <taxon>Arthropoda</taxon>
        <taxon>Hexapoda</taxon>
        <taxon>Insecta</taxon>
        <taxon>Pterygota</taxon>
        <taxon>Neoptera</taxon>
        <taxon>Endopterygota</taxon>
        <taxon>Diptera</taxon>
        <taxon>Brachycera</taxon>
        <taxon>Muscomorpha</taxon>
        <taxon>Ephydroidea</taxon>
        <taxon>Drosophilidae</taxon>
        <taxon>Drosophila</taxon>
        <taxon>Sophophora</taxon>
    </lineage>
</organism>
<comment type="subcellular location">
    <subcellularLocation>
        <location evidence="1">Nucleus</location>
    </subcellularLocation>
</comment>
<evidence type="ECO:0000256" key="1">
    <source>
        <dbReference type="ARBA" id="ARBA00004123"/>
    </source>
</evidence>
<comment type="similarity">
    <text evidence="2">Belongs to the NRDE2 family.</text>
</comment>
<dbReference type="InterPro" id="IPR013633">
    <property type="entry name" value="NRDE-2"/>
</dbReference>
<dbReference type="HOGENOM" id="CLU_007550_2_0_1"/>
<keyword evidence="5" id="KW-1185">Reference proteome</keyword>
<dbReference type="SUPFAM" id="SSF48452">
    <property type="entry name" value="TPR-like"/>
    <property type="match status" value="1"/>
</dbReference>
<gene>
    <name evidence="4" type="primary">Dwil\GK16198</name>
    <name evidence="4" type="ORF">Dwil_GK16198</name>
</gene>
<dbReference type="InParanoid" id="B4N212"/>
<reference evidence="4 5" key="1">
    <citation type="journal article" date="2007" name="Nature">
        <title>Evolution of genes and genomes on the Drosophila phylogeny.</title>
        <authorList>
            <consortium name="Drosophila 12 Genomes Consortium"/>
            <person name="Clark A.G."/>
            <person name="Eisen M.B."/>
            <person name="Smith D.R."/>
            <person name="Bergman C.M."/>
            <person name="Oliver B."/>
            <person name="Markow T.A."/>
            <person name="Kaufman T.C."/>
            <person name="Kellis M."/>
            <person name="Gelbart W."/>
            <person name="Iyer V.N."/>
            <person name="Pollard D.A."/>
            <person name="Sackton T.B."/>
            <person name="Larracuente A.M."/>
            <person name="Singh N.D."/>
            <person name="Abad J.P."/>
            <person name="Abt D.N."/>
            <person name="Adryan B."/>
            <person name="Aguade M."/>
            <person name="Akashi H."/>
            <person name="Anderson W.W."/>
            <person name="Aquadro C.F."/>
            <person name="Ardell D.H."/>
            <person name="Arguello R."/>
            <person name="Artieri C.G."/>
            <person name="Barbash D.A."/>
            <person name="Barker D."/>
            <person name="Barsanti P."/>
            <person name="Batterham P."/>
            <person name="Batzoglou S."/>
            <person name="Begun D."/>
            <person name="Bhutkar A."/>
            <person name="Blanco E."/>
            <person name="Bosak S.A."/>
            <person name="Bradley R.K."/>
            <person name="Brand A.D."/>
            <person name="Brent M.R."/>
            <person name="Brooks A.N."/>
            <person name="Brown R.H."/>
            <person name="Butlin R.K."/>
            <person name="Caggese C."/>
            <person name="Calvi B.R."/>
            <person name="Bernardo de Carvalho A."/>
            <person name="Caspi A."/>
            <person name="Castrezana S."/>
            <person name="Celniker S.E."/>
            <person name="Chang J.L."/>
            <person name="Chapple C."/>
            <person name="Chatterji S."/>
            <person name="Chinwalla A."/>
            <person name="Civetta A."/>
            <person name="Clifton S.W."/>
            <person name="Comeron J.M."/>
            <person name="Costello J.C."/>
            <person name="Coyne J.A."/>
            <person name="Daub J."/>
            <person name="David R.G."/>
            <person name="Delcher A.L."/>
            <person name="Delehaunty K."/>
            <person name="Do C.B."/>
            <person name="Ebling H."/>
            <person name="Edwards K."/>
            <person name="Eickbush T."/>
            <person name="Evans J.D."/>
            <person name="Filipski A."/>
            <person name="Findeiss S."/>
            <person name="Freyhult E."/>
            <person name="Fulton L."/>
            <person name="Fulton R."/>
            <person name="Garcia A.C."/>
            <person name="Gardiner A."/>
            <person name="Garfield D.A."/>
            <person name="Garvin B.E."/>
            <person name="Gibson G."/>
            <person name="Gilbert D."/>
            <person name="Gnerre S."/>
            <person name="Godfrey J."/>
            <person name="Good R."/>
            <person name="Gotea V."/>
            <person name="Gravely B."/>
            <person name="Greenberg A.J."/>
            <person name="Griffiths-Jones S."/>
            <person name="Gross S."/>
            <person name="Guigo R."/>
            <person name="Gustafson E.A."/>
            <person name="Haerty W."/>
            <person name="Hahn M.W."/>
            <person name="Halligan D.L."/>
            <person name="Halpern A.L."/>
            <person name="Halter G.M."/>
            <person name="Han M.V."/>
            <person name="Heger A."/>
            <person name="Hillier L."/>
            <person name="Hinrichs A.S."/>
            <person name="Holmes I."/>
            <person name="Hoskins R.A."/>
            <person name="Hubisz M.J."/>
            <person name="Hultmark D."/>
            <person name="Huntley M.A."/>
            <person name="Jaffe D.B."/>
            <person name="Jagadeeshan S."/>
            <person name="Jeck W.R."/>
            <person name="Johnson J."/>
            <person name="Jones C.D."/>
            <person name="Jordan W.C."/>
            <person name="Karpen G.H."/>
            <person name="Kataoka E."/>
            <person name="Keightley P.D."/>
            <person name="Kheradpour P."/>
            <person name="Kirkness E.F."/>
            <person name="Koerich L.B."/>
            <person name="Kristiansen K."/>
            <person name="Kudrna D."/>
            <person name="Kulathinal R.J."/>
            <person name="Kumar S."/>
            <person name="Kwok R."/>
            <person name="Lander E."/>
            <person name="Langley C.H."/>
            <person name="Lapoint R."/>
            <person name="Lazzaro B.P."/>
            <person name="Lee S.J."/>
            <person name="Levesque L."/>
            <person name="Li R."/>
            <person name="Lin C.F."/>
            <person name="Lin M.F."/>
            <person name="Lindblad-Toh K."/>
            <person name="Llopart A."/>
            <person name="Long M."/>
            <person name="Low L."/>
            <person name="Lozovsky E."/>
            <person name="Lu J."/>
            <person name="Luo M."/>
            <person name="Machado C.A."/>
            <person name="Makalowski W."/>
            <person name="Marzo M."/>
            <person name="Matsuda M."/>
            <person name="Matzkin L."/>
            <person name="McAllister B."/>
            <person name="McBride C.S."/>
            <person name="McKernan B."/>
            <person name="McKernan K."/>
            <person name="Mendez-Lago M."/>
            <person name="Minx P."/>
            <person name="Mollenhauer M.U."/>
            <person name="Montooth K."/>
            <person name="Mount S.M."/>
            <person name="Mu X."/>
            <person name="Myers E."/>
            <person name="Negre B."/>
            <person name="Newfeld S."/>
            <person name="Nielsen R."/>
            <person name="Noor M.A."/>
            <person name="O'Grady P."/>
            <person name="Pachter L."/>
            <person name="Papaceit M."/>
            <person name="Parisi M.J."/>
            <person name="Parisi M."/>
            <person name="Parts L."/>
            <person name="Pedersen J.S."/>
            <person name="Pesole G."/>
            <person name="Phillippy A.M."/>
            <person name="Ponting C.P."/>
            <person name="Pop M."/>
            <person name="Porcelli D."/>
            <person name="Powell J.R."/>
            <person name="Prohaska S."/>
            <person name="Pruitt K."/>
            <person name="Puig M."/>
            <person name="Quesneville H."/>
            <person name="Ram K.R."/>
            <person name="Rand D."/>
            <person name="Rasmussen M.D."/>
            <person name="Reed L.K."/>
            <person name="Reenan R."/>
            <person name="Reily A."/>
            <person name="Remington K.A."/>
            <person name="Rieger T.T."/>
            <person name="Ritchie M.G."/>
            <person name="Robin C."/>
            <person name="Rogers Y.H."/>
            <person name="Rohde C."/>
            <person name="Rozas J."/>
            <person name="Rubenfield M.J."/>
            <person name="Ruiz A."/>
            <person name="Russo S."/>
            <person name="Salzberg S.L."/>
            <person name="Sanchez-Gracia A."/>
            <person name="Saranga D.J."/>
            <person name="Sato H."/>
            <person name="Schaeffer S.W."/>
            <person name="Schatz M.C."/>
            <person name="Schlenke T."/>
            <person name="Schwartz R."/>
            <person name="Segarra C."/>
            <person name="Singh R.S."/>
            <person name="Sirot L."/>
            <person name="Sirota M."/>
            <person name="Sisneros N.B."/>
            <person name="Smith C.D."/>
            <person name="Smith T.F."/>
            <person name="Spieth J."/>
            <person name="Stage D.E."/>
            <person name="Stark A."/>
            <person name="Stephan W."/>
            <person name="Strausberg R.L."/>
            <person name="Strempel S."/>
            <person name="Sturgill D."/>
            <person name="Sutton G."/>
            <person name="Sutton G.G."/>
            <person name="Tao W."/>
            <person name="Teichmann S."/>
            <person name="Tobari Y.N."/>
            <person name="Tomimura Y."/>
            <person name="Tsolas J.M."/>
            <person name="Valente V.L."/>
            <person name="Venter E."/>
            <person name="Venter J.C."/>
            <person name="Vicario S."/>
            <person name="Vieira F.G."/>
            <person name="Vilella A.J."/>
            <person name="Villasante A."/>
            <person name="Walenz B."/>
            <person name="Wang J."/>
            <person name="Wasserman M."/>
            <person name="Watts T."/>
            <person name="Wilson D."/>
            <person name="Wilson R.K."/>
            <person name="Wing R.A."/>
            <person name="Wolfner M.F."/>
            <person name="Wong A."/>
            <person name="Wong G.K."/>
            <person name="Wu C.I."/>
            <person name="Wu G."/>
            <person name="Yamamoto D."/>
            <person name="Yang H.P."/>
            <person name="Yang S.P."/>
            <person name="Yorke J.A."/>
            <person name="Yoshida K."/>
            <person name="Zdobnov E."/>
            <person name="Zhang P."/>
            <person name="Zhang Y."/>
            <person name="Zimin A.V."/>
            <person name="Baldwin J."/>
            <person name="Abdouelleil A."/>
            <person name="Abdulkadir J."/>
            <person name="Abebe A."/>
            <person name="Abera B."/>
            <person name="Abreu J."/>
            <person name="Acer S.C."/>
            <person name="Aftuck L."/>
            <person name="Alexander A."/>
            <person name="An P."/>
            <person name="Anderson E."/>
            <person name="Anderson S."/>
            <person name="Arachi H."/>
            <person name="Azer M."/>
            <person name="Bachantsang P."/>
            <person name="Barry A."/>
            <person name="Bayul T."/>
            <person name="Berlin A."/>
            <person name="Bessette D."/>
            <person name="Bloom T."/>
            <person name="Blye J."/>
            <person name="Boguslavskiy L."/>
            <person name="Bonnet C."/>
            <person name="Boukhgalter B."/>
            <person name="Bourzgui I."/>
            <person name="Brown A."/>
            <person name="Cahill P."/>
            <person name="Channer S."/>
            <person name="Cheshatsang Y."/>
            <person name="Chuda L."/>
            <person name="Citroen M."/>
            <person name="Collymore A."/>
            <person name="Cooke P."/>
            <person name="Costello M."/>
            <person name="D'Aco K."/>
            <person name="Daza R."/>
            <person name="De Haan G."/>
            <person name="DeGray S."/>
            <person name="DeMaso C."/>
            <person name="Dhargay N."/>
            <person name="Dooley K."/>
            <person name="Dooley E."/>
            <person name="Doricent M."/>
            <person name="Dorje P."/>
            <person name="Dorjee K."/>
            <person name="Dupes A."/>
            <person name="Elong R."/>
            <person name="Falk J."/>
            <person name="Farina A."/>
            <person name="Faro S."/>
            <person name="Ferguson D."/>
            <person name="Fisher S."/>
            <person name="Foley C.D."/>
            <person name="Franke A."/>
            <person name="Friedrich D."/>
            <person name="Gadbois L."/>
            <person name="Gearin G."/>
            <person name="Gearin C.R."/>
            <person name="Giannoukos G."/>
            <person name="Goode T."/>
            <person name="Graham J."/>
            <person name="Grandbois E."/>
            <person name="Grewal S."/>
            <person name="Gyaltsen K."/>
            <person name="Hafez N."/>
            <person name="Hagos B."/>
            <person name="Hall J."/>
            <person name="Henson C."/>
            <person name="Hollinger A."/>
            <person name="Honan T."/>
            <person name="Huard M.D."/>
            <person name="Hughes L."/>
            <person name="Hurhula B."/>
            <person name="Husby M.E."/>
            <person name="Kamat A."/>
            <person name="Kanga B."/>
            <person name="Kashin S."/>
            <person name="Khazanovich D."/>
            <person name="Kisner P."/>
            <person name="Lance K."/>
            <person name="Lara M."/>
            <person name="Lee W."/>
            <person name="Lennon N."/>
            <person name="Letendre F."/>
            <person name="LeVine R."/>
            <person name="Lipovsky A."/>
            <person name="Liu X."/>
            <person name="Liu J."/>
            <person name="Liu S."/>
            <person name="Lokyitsang T."/>
            <person name="Lokyitsang Y."/>
            <person name="Lubonja R."/>
            <person name="Lui A."/>
            <person name="MacDonald P."/>
            <person name="Magnisalis V."/>
            <person name="Maru K."/>
            <person name="Matthews C."/>
            <person name="McCusker W."/>
            <person name="McDonough S."/>
            <person name="Mehta T."/>
            <person name="Meldrim J."/>
            <person name="Meneus L."/>
            <person name="Mihai O."/>
            <person name="Mihalev A."/>
            <person name="Mihova T."/>
            <person name="Mittelman R."/>
            <person name="Mlenga V."/>
            <person name="Montmayeur A."/>
            <person name="Mulrain L."/>
            <person name="Navidi A."/>
            <person name="Naylor J."/>
            <person name="Negash T."/>
            <person name="Nguyen T."/>
            <person name="Nguyen N."/>
            <person name="Nicol R."/>
            <person name="Norbu C."/>
            <person name="Norbu N."/>
            <person name="Novod N."/>
            <person name="O'Neill B."/>
            <person name="Osman S."/>
            <person name="Markiewicz E."/>
            <person name="Oyono O.L."/>
            <person name="Patti C."/>
            <person name="Phunkhang P."/>
            <person name="Pierre F."/>
            <person name="Priest M."/>
            <person name="Raghuraman S."/>
            <person name="Rege F."/>
            <person name="Reyes R."/>
            <person name="Rise C."/>
            <person name="Rogov P."/>
            <person name="Ross K."/>
            <person name="Ryan E."/>
            <person name="Settipalli S."/>
            <person name="Shea T."/>
            <person name="Sherpa N."/>
            <person name="Shi L."/>
            <person name="Shih D."/>
            <person name="Sparrow T."/>
            <person name="Spaulding J."/>
            <person name="Stalker J."/>
            <person name="Stange-Thomann N."/>
            <person name="Stavropoulos S."/>
            <person name="Stone C."/>
            <person name="Strader C."/>
            <person name="Tesfaye S."/>
            <person name="Thomson T."/>
            <person name="Thoulutsang Y."/>
            <person name="Thoulutsang D."/>
            <person name="Topham K."/>
            <person name="Topping I."/>
            <person name="Tsamla T."/>
            <person name="Vassiliev H."/>
            <person name="Vo A."/>
            <person name="Wangchuk T."/>
            <person name="Wangdi T."/>
            <person name="Weiand M."/>
            <person name="Wilkinson J."/>
            <person name="Wilson A."/>
            <person name="Yadav S."/>
            <person name="Young G."/>
            <person name="Yu Q."/>
            <person name="Zembek L."/>
            <person name="Zhong D."/>
            <person name="Zimmer A."/>
            <person name="Zwirko Z."/>
            <person name="Jaffe D.B."/>
            <person name="Alvarez P."/>
            <person name="Brockman W."/>
            <person name="Butler J."/>
            <person name="Chin C."/>
            <person name="Gnerre S."/>
            <person name="Grabherr M."/>
            <person name="Kleber M."/>
            <person name="Mauceli E."/>
            <person name="MacCallum I."/>
        </authorList>
    </citation>
    <scope>NUCLEOTIDE SEQUENCE [LARGE SCALE GENOMIC DNA]</scope>
    <source>
        <strain evidence="5">Tucson 14030-0811.24</strain>
    </source>
</reference>
<proteinExistence type="inferred from homology"/>
<accession>B4N212</accession>
<dbReference type="PANTHER" id="PTHR13471">
    <property type="entry name" value="TETRATRICOPEPTIDE-LIKE HELICAL"/>
    <property type="match status" value="1"/>
</dbReference>
<protein>
    <submittedName>
        <fullName evidence="4">Uncharacterized protein</fullName>
    </submittedName>
</protein>